<protein>
    <recommendedName>
        <fullName evidence="4">Transmembrane protein</fullName>
    </recommendedName>
</protein>
<organism evidence="2 3">
    <name type="scientific">Actinoallomurus iriomotensis</name>
    <dbReference type="NCBI Taxonomy" id="478107"/>
    <lineage>
        <taxon>Bacteria</taxon>
        <taxon>Bacillati</taxon>
        <taxon>Actinomycetota</taxon>
        <taxon>Actinomycetes</taxon>
        <taxon>Streptosporangiales</taxon>
        <taxon>Thermomonosporaceae</taxon>
        <taxon>Actinoallomurus</taxon>
    </lineage>
</organism>
<evidence type="ECO:0000313" key="2">
    <source>
        <dbReference type="EMBL" id="GLY73457.1"/>
    </source>
</evidence>
<dbReference type="EMBL" id="BSTJ01000001">
    <property type="protein sequence ID" value="GLY73457.1"/>
    <property type="molecule type" value="Genomic_DNA"/>
</dbReference>
<evidence type="ECO:0008006" key="4">
    <source>
        <dbReference type="Google" id="ProtNLM"/>
    </source>
</evidence>
<gene>
    <name evidence="2" type="ORF">Airi01_017240</name>
</gene>
<feature type="transmembrane region" description="Helical" evidence="1">
    <location>
        <begin position="46"/>
        <end position="67"/>
    </location>
</feature>
<evidence type="ECO:0000313" key="3">
    <source>
        <dbReference type="Proteomes" id="UP001165135"/>
    </source>
</evidence>
<sequence>MDDSWRDRAVTWPIRRLALVIAVVAVVLGAPAFWLVDRHVPPSARVAEILLFAVFFSAWMSLIVFLARRRERAAVGELPPATRVEVNRALRVGDAPREPDLDQAAMALIEWRRGKLARSMRTGPWIWGLVLVLVALSMVIEPNVFHLVMIVYYAVLSIVVMVSARRQRTRLDRAERAVRLRSGA</sequence>
<reference evidence="2" key="1">
    <citation type="submission" date="2023-03" db="EMBL/GenBank/DDBJ databases">
        <title>Actinoallomurus iriomotensis NBRC 103681.</title>
        <authorList>
            <person name="Ichikawa N."/>
            <person name="Sato H."/>
            <person name="Tonouchi N."/>
        </authorList>
    </citation>
    <scope>NUCLEOTIDE SEQUENCE</scope>
    <source>
        <strain evidence="2">NBRC 103681</strain>
    </source>
</reference>
<keyword evidence="1" id="KW-0812">Transmembrane</keyword>
<keyword evidence="1" id="KW-0472">Membrane</keyword>
<feature type="transmembrane region" description="Helical" evidence="1">
    <location>
        <begin position="146"/>
        <end position="164"/>
    </location>
</feature>
<feature type="transmembrane region" description="Helical" evidence="1">
    <location>
        <begin position="16"/>
        <end position="34"/>
    </location>
</feature>
<feature type="transmembrane region" description="Helical" evidence="1">
    <location>
        <begin position="122"/>
        <end position="140"/>
    </location>
</feature>
<dbReference type="AlphaFoldDB" id="A0A9W6RG47"/>
<name>A0A9W6RG47_9ACTN</name>
<dbReference type="RefSeq" id="WP_285618787.1">
    <property type="nucleotide sequence ID" value="NZ_BSTJ01000001.1"/>
</dbReference>
<proteinExistence type="predicted"/>
<evidence type="ECO:0000256" key="1">
    <source>
        <dbReference type="SAM" id="Phobius"/>
    </source>
</evidence>
<keyword evidence="1" id="KW-1133">Transmembrane helix</keyword>
<accession>A0A9W6RG47</accession>
<dbReference type="Proteomes" id="UP001165135">
    <property type="component" value="Unassembled WGS sequence"/>
</dbReference>
<comment type="caution">
    <text evidence="2">The sequence shown here is derived from an EMBL/GenBank/DDBJ whole genome shotgun (WGS) entry which is preliminary data.</text>
</comment>